<proteinExistence type="predicted"/>
<keyword evidence="3" id="KW-1185">Reference proteome</keyword>
<name>A0A9P5P0H6_9AGAR</name>
<evidence type="ECO:0000313" key="2">
    <source>
        <dbReference type="EMBL" id="KAF9016466.1"/>
    </source>
</evidence>
<dbReference type="OrthoDB" id="2607755at2759"/>
<comment type="caution">
    <text evidence="2">The sequence shown here is derived from an EMBL/GenBank/DDBJ whole genome shotgun (WGS) entry which is preliminary data.</text>
</comment>
<organism evidence="2 3">
    <name type="scientific">Rhodocollybia butyracea</name>
    <dbReference type="NCBI Taxonomy" id="206335"/>
    <lineage>
        <taxon>Eukaryota</taxon>
        <taxon>Fungi</taxon>
        <taxon>Dikarya</taxon>
        <taxon>Basidiomycota</taxon>
        <taxon>Agaricomycotina</taxon>
        <taxon>Agaricomycetes</taxon>
        <taxon>Agaricomycetidae</taxon>
        <taxon>Agaricales</taxon>
        <taxon>Marasmiineae</taxon>
        <taxon>Omphalotaceae</taxon>
        <taxon>Rhodocollybia</taxon>
    </lineage>
</organism>
<protein>
    <submittedName>
        <fullName evidence="2">Uncharacterized protein</fullName>
    </submittedName>
</protein>
<dbReference type="Proteomes" id="UP000772434">
    <property type="component" value="Unassembled WGS sequence"/>
</dbReference>
<evidence type="ECO:0000313" key="3">
    <source>
        <dbReference type="Proteomes" id="UP000772434"/>
    </source>
</evidence>
<keyword evidence="1" id="KW-1133">Transmembrane helix</keyword>
<reference evidence="2" key="1">
    <citation type="submission" date="2020-11" db="EMBL/GenBank/DDBJ databases">
        <authorList>
            <consortium name="DOE Joint Genome Institute"/>
            <person name="Ahrendt S."/>
            <person name="Riley R."/>
            <person name="Andreopoulos W."/>
            <person name="Labutti K."/>
            <person name="Pangilinan J."/>
            <person name="Ruiz-Duenas F.J."/>
            <person name="Barrasa J.M."/>
            <person name="Sanchez-Garcia M."/>
            <person name="Camarero S."/>
            <person name="Miyauchi S."/>
            <person name="Serrano A."/>
            <person name="Linde D."/>
            <person name="Babiker R."/>
            <person name="Drula E."/>
            <person name="Ayuso-Fernandez I."/>
            <person name="Pacheco R."/>
            <person name="Padilla G."/>
            <person name="Ferreira P."/>
            <person name="Barriuso J."/>
            <person name="Kellner H."/>
            <person name="Castanera R."/>
            <person name="Alfaro M."/>
            <person name="Ramirez L."/>
            <person name="Pisabarro A.G."/>
            <person name="Kuo A."/>
            <person name="Tritt A."/>
            <person name="Lipzen A."/>
            <person name="He G."/>
            <person name="Yan M."/>
            <person name="Ng V."/>
            <person name="Cullen D."/>
            <person name="Martin F."/>
            <person name="Rosso M.-N."/>
            <person name="Henrissat B."/>
            <person name="Hibbett D."/>
            <person name="Martinez A.T."/>
            <person name="Grigoriev I.V."/>
        </authorList>
    </citation>
    <scope>NUCLEOTIDE SEQUENCE</scope>
    <source>
        <strain evidence="2">AH 40177</strain>
    </source>
</reference>
<keyword evidence="1" id="KW-0812">Transmembrane</keyword>
<dbReference type="EMBL" id="JADNRY010001442">
    <property type="protein sequence ID" value="KAF9016466.1"/>
    <property type="molecule type" value="Genomic_DNA"/>
</dbReference>
<feature type="transmembrane region" description="Helical" evidence="1">
    <location>
        <begin position="93"/>
        <end position="115"/>
    </location>
</feature>
<sequence>MSSVVRAAKTFYRMLRPQGTPHVYNSQVAPLFQRPSPWWAKYTFALLAGDIFMTGSAMELTWNHWSKPIDGKSDSEVPPTPEYYEPRPIWQRLGLSLGFFVGGVGAASALLIAGFRYTKVFDVFPPIVNASRIDKTALKERHVFIQSSRHFRSRGLTFPLSKCTLHRGRADSELLLTIDDERGHWFISLDDDTLINGQQYKNTAAREVILKAWKGGWVNDDLARAASLPMKRLKNS</sequence>
<accession>A0A9P5P0H6</accession>
<keyword evidence="1" id="KW-0472">Membrane</keyword>
<evidence type="ECO:0000256" key="1">
    <source>
        <dbReference type="SAM" id="Phobius"/>
    </source>
</evidence>
<dbReference type="AlphaFoldDB" id="A0A9P5P0H6"/>
<gene>
    <name evidence="2" type="ORF">BDP27DRAFT_1356135</name>
</gene>